<dbReference type="EMBL" id="JRFJ01000004">
    <property type="protein sequence ID" value="KHJ54041.1"/>
    <property type="molecule type" value="Genomic_DNA"/>
</dbReference>
<dbReference type="OrthoDB" id="2081738at2"/>
<gene>
    <name evidence="1" type="ORF">LA66_15890</name>
</gene>
<proteinExistence type="predicted"/>
<protein>
    <recommendedName>
        <fullName evidence="3">Immunity protein Imm1</fullName>
    </recommendedName>
</protein>
<evidence type="ECO:0008006" key="3">
    <source>
        <dbReference type="Google" id="ProtNLM"/>
    </source>
</evidence>
<name>A0A0B1Q3U5_9HYPH</name>
<dbReference type="AlphaFoldDB" id="A0A0B1Q3U5"/>
<evidence type="ECO:0000313" key="2">
    <source>
        <dbReference type="Proteomes" id="UP000030826"/>
    </source>
</evidence>
<dbReference type="Proteomes" id="UP000030826">
    <property type="component" value="Unassembled WGS sequence"/>
</dbReference>
<dbReference type="InterPro" id="IPR025680">
    <property type="entry name" value="DddI"/>
</dbReference>
<organism evidence="1 2">
    <name type="scientific">Aureimonas altamirensis</name>
    <dbReference type="NCBI Taxonomy" id="370622"/>
    <lineage>
        <taxon>Bacteria</taxon>
        <taxon>Pseudomonadati</taxon>
        <taxon>Pseudomonadota</taxon>
        <taxon>Alphaproteobacteria</taxon>
        <taxon>Hyphomicrobiales</taxon>
        <taxon>Aurantimonadaceae</taxon>
        <taxon>Aureimonas</taxon>
    </lineage>
</organism>
<sequence length="102" mass="11590">MDRYQEIWVEGPNDQSLCALINGEVGWLMYLRHKGDTGFSSRNPDYVGAADAEIDYMLNNGQQDWYPASWALPLTLVNQALDYFRSTGTVPPFITWHDDSGD</sequence>
<comment type="caution">
    <text evidence="1">The sequence shown here is derived from an EMBL/GenBank/DDBJ whole genome shotgun (WGS) entry which is preliminary data.</text>
</comment>
<dbReference type="Pfam" id="PF14430">
    <property type="entry name" value="Imm1"/>
    <property type="match status" value="1"/>
</dbReference>
<reference evidence="1 2" key="1">
    <citation type="submission" date="2014-09" db="EMBL/GenBank/DDBJ databases">
        <title>Isolation and characterization of Aurantimonas altamirensis ON-56566 from clinical sample following a dog bite.</title>
        <authorList>
            <person name="Eshaghi A."/>
            <person name="Li A."/>
            <person name="Shahinas D."/>
            <person name="Bahn P."/>
            <person name="Kus J.V."/>
            <person name="Patel S.N."/>
        </authorList>
    </citation>
    <scope>NUCLEOTIDE SEQUENCE [LARGE SCALE GENOMIC DNA]</scope>
    <source>
        <strain evidence="1 2">ON-56566</strain>
    </source>
</reference>
<dbReference type="RefSeq" id="WP_039194799.1">
    <property type="nucleotide sequence ID" value="NZ_JRFJ01000004.1"/>
</dbReference>
<evidence type="ECO:0000313" key="1">
    <source>
        <dbReference type="EMBL" id="KHJ54041.1"/>
    </source>
</evidence>
<accession>A0A0B1Q3U5</accession>